<name>A0A2I2KVQ2_9ACTN</name>
<dbReference type="InterPro" id="IPR051677">
    <property type="entry name" value="AfsR-DnrI-RedD_regulator"/>
</dbReference>
<evidence type="ECO:0000313" key="4">
    <source>
        <dbReference type="EMBL" id="SNQ49734.1"/>
    </source>
</evidence>
<dbReference type="SUPFAM" id="SSF48452">
    <property type="entry name" value="TPR-like"/>
    <property type="match status" value="1"/>
</dbReference>
<evidence type="ECO:0000256" key="1">
    <source>
        <dbReference type="ARBA" id="ARBA00023015"/>
    </source>
</evidence>
<keyword evidence="1" id="KW-0805">Transcription regulation</keyword>
<accession>A0A2I2KVQ2</accession>
<dbReference type="InterPro" id="IPR005158">
    <property type="entry name" value="BTAD"/>
</dbReference>
<organism evidence="4 5">
    <name type="scientific">Frankia canadensis</name>
    <dbReference type="NCBI Taxonomy" id="1836972"/>
    <lineage>
        <taxon>Bacteria</taxon>
        <taxon>Bacillati</taxon>
        <taxon>Actinomycetota</taxon>
        <taxon>Actinomycetes</taxon>
        <taxon>Frankiales</taxon>
        <taxon>Frankiaceae</taxon>
        <taxon>Frankia</taxon>
    </lineage>
</organism>
<dbReference type="SMART" id="SM01043">
    <property type="entry name" value="BTAD"/>
    <property type="match status" value="1"/>
</dbReference>
<sequence>MLEPGRRSNWEVLVTSAPGYSLRVDPRRLDVTLFEELLEQARPVLAAGAPELALTRLRRASRLWRGAAYEDVGDAEFVLVERNRLAELRLAATADRLDAEIAIGRAAELVGELRRLVAEYPLRERFWARLMVALHESGRQAEALDVYREARAHLVREVGVEPGPELRALESAILAEQPCPPRYPTRPQPLPASLGADRNPLIGRDVEMGWLREAWRRALDDDGAVVVIESEPAWARAGWLPSSPGRWPVRELPFSWPTPSWARLHRARWTPSVSRASRGNARCWS</sequence>
<proteinExistence type="predicted"/>
<keyword evidence="5" id="KW-1185">Reference proteome</keyword>
<keyword evidence="2" id="KW-0804">Transcription</keyword>
<gene>
    <name evidence="4" type="ORF">FRACA_370011</name>
</gene>
<dbReference type="AlphaFoldDB" id="A0A2I2KVQ2"/>
<dbReference type="Gene3D" id="1.25.40.10">
    <property type="entry name" value="Tetratricopeptide repeat domain"/>
    <property type="match status" value="1"/>
</dbReference>
<reference evidence="4 5" key="1">
    <citation type="submission" date="2017-06" db="EMBL/GenBank/DDBJ databases">
        <authorList>
            <person name="Kim H.J."/>
            <person name="Triplett B.A."/>
        </authorList>
    </citation>
    <scope>NUCLEOTIDE SEQUENCE [LARGE SCALE GENOMIC DNA]</scope>
    <source>
        <strain evidence="4">FRACA_ARgP5</strain>
    </source>
</reference>
<evidence type="ECO:0000313" key="5">
    <source>
        <dbReference type="Proteomes" id="UP000234331"/>
    </source>
</evidence>
<protein>
    <recommendedName>
        <fullName evidence="3">Bacterial transcriptional activator domain-containing protein</fullName>
    </recommendedName>
</protein>
<dbReference type="PANTHER" id="PTHR35807:SF1">
    <property type="entry name" value="TRANSCRIPTIONAL REGULATOR REDD"/>
    <property type="match status" value="1"/>
</dbReference>
<evidence type="ECO:0000259" key="3">
    <source>
        <dbReference type="SMART" id="SM01043"/>
    </source>
</evidence>
<dbReference type="Proteomes" id="UP000234331">
    <property type="component" value="Unassembled WGS sequence"/>
</dbReference>
<feature type="domain" description="Bacterial transcriptional activator" evidence="3">
    <location>
        <begin position="29"/>
        <end position="174"/>
    </location>
</feature>
<dbReference type="GO" id="GO:0003677">
    <property type="term" value="F:DNA binding"/>
    <property type="evidence" value="ECO:0007669"/>
    <property type="project" value="TreeGrafter"/>
</dbReference>
<dbReference type="CDD" id="cd15831">
    <property type="entry name" value="BTAD"/>
    <property type="match status" value="1"/>
</dbReference>
<evidence type="ECO:0000256" key="2">
    <source>
        <dbReference type="ARBA" id="ARBA00023163"/>
    </source>
</evidence>
<dbReference type="Pfam" id="PF03704">
    <property type="entry name" value="BTAD"/>
    <property type="match status" value="1"/>
</dbReference>
<dbReference type="RefSeq" id="WP_165818514.1">
    <property type="nucleotide sequence ID" value="NZ_FZMO01000301.1"/>
</dbReference>
<dbReference type="PANTHER" id="PTHR35807">
    <property type="entry name" value="TRANSCRIPTIONAL REGULATOR REDD-RELATED"/>
    <property type="match status" value="1"/>
</dbReference>
<dbReference type="InterPro" id="IPR011990">
    <property type="entry name" value="TPR-like_helical_dom_sf"/>
</dbReference>
<dbReference type="EMBL" id="FZMO01000301">
    <property type="protein sequence ID" value="SNQ49734.1"/>
    <property type="molecule type" value="Genomic_DNA"/>
</dbReference>
<dbReference type="GO" id="GO:0006355">
    <property type="term" value="P:regulation of DNA-templated transcription"/>
    <property type="evidence" value="ECO:0007669"/>
    <property type="project" value="TreeGrafter"/>
</dbReference>